<dbReference type="KEGG" id="mtar:DF168_00074"/>
<dbReference type="PANTHER" id="PTHR44196:SF2">
    <property type="entry name" value="SHORT-CHAIN DEHYDROGENASE-RELATED"/>
    <property type="match status" value="1"/>
</dbReference>
<evidence type="ECO:0000256" key="2">
    <source>
        <dbReference type="ARBA" id="ARBA00023002"/>
    </source>
</evidence>
<evidence type="ECO:0000313" key="4">
    <source>
        <dbReference type="EMBL" id="AWT58902.1"/>
    </source>
</evidence>
<dbReference type="Proteomes" id="UP000247465">
    <property type="component" value="Chromosome"/>
</dbReference>
<dbReference type="PIRSF" id="PIRSF000126">
    <property type="entry name" value="11-beta-HSD1"/>
    <property type="match status" value="1"/>
</dbReference>
<dbReference type="PRINTS" id="PR00081">
    <property type="entry name" value="GDHRDH"/>
</dbReference>
<name>A0A2Z4ANC9_9BACT</name>
<dbReference type="GO" id="GO:0016020">
    <property type="term" value="C:membrane"/>
    <property type="evidence" value="ECO:0007669"/>
    <property type="project" value="TreeGrafter"/>
</dbReference>
<comment type="similarity">
    <text evidence="1 3">Belongs to the short-chain dehydrogenases/reductases (SDR) family.</text>
</comment>
<dbReference type="EMBL" id="CP029803">
    <property type="protein sequence ID" value="AWT58902.1"/>
    <property type="molecule type" value="Genomic_DNA"/>
</dbReference>
<dbReference type="EC" id="1.1.1.381" evidence="4"/>
<gene>
    <name evidence="4" type="primary">ydfG_1</name>
    <name evidence="4" type="ORF">DF168_00074</name>
</gene>
<proteinExistence type="inferred from homology"/>
<reference evidence="4 5" key="1">
    <citation type="submission" date="2018-06" db="EMBL/GenBank/DDBJ databases">
        <title>Draft Genome Sequence of a Novel Marine Bacterium Related to the Verrucomicrobia.</title>
        <authorList>
            <person name="Vosseberg J."/>
            <person name="Martijn J."/>
            <person name="Ettema T.J.G."/>
        </authorList>
    </citation>
    <scope>NUCLEOTIDE SEQUENCE [LARGE SCALE GENOMIC DNA]</scope>
    <source>
        <strain evidence="4">TARA_B100001123</strain>
    </source>
</reference>
<keyword evidence="2 4" id="KW-0560">Oxidoreductase</keyword>
<dbReference type="SUPFAM" id="SSF51735">
    <property type="entry name" value="NAD(P)-binding Rossmann-fold domains"/>
    <property type="match status" value="1"/>
</dbReference>
<protein>
    <submittedName>
        <fullName evidence="4">NADP-dependent 3-hydroxy acid dehydrogenase YdfG</fullName>
        <ecNumber evidence="4">1.1.1.381</ecNumber>
    </submittedName>
</protein>
<dbReference type="PANTHER" id="PTHR44196">
    <property type="entry name" value="DEHYDROGENASE/REDUCTASE SDR FAMILY MEMBER 7B"/>
    <property type="match status" value="1"/>
</dbReference>
<accession>A0A2Z4ANC9</accession>
<dbReference type="AlphaFoldDB" id="A0A2Z4ANC9"/>
<dbReference type="InterPro" id="IPR036291">
    <property type="entry name" value="NAD(P)-bd_dom_sf"/>
</dbReference>
<dbReference type="Pfam" id="PF00106">
    <property type="entry name" value="adh_short"/>
    <property type="match status" value="1"/>
</dbReference>
<sequence>MGRVLITGASMGIGFEMAKVFSREGVDLVLVSRNEKALREIAEELECKEGIEVKIIAKDLSLKHAAEEIFRELEEEGIEVDELVNNAGFGALGAIVNLENELQLDMVEVNISAVTELTRLFLPGMLQRDRGGVLNVGSVAGFQPGPNMAVYFATKAYVLSFTEALAEEVRGSGVRVTCLAPGPTRTGFGKRSGMGEIRIFEMWMMNADKVARAGVEGFRRGDVIIIPSITNKIGTFLIRLLPRFAVRRFVYWLQARRRTDGIGEGG</sequence>
<evidence type="ECO:0000313" key="5">
    <source>
        <dbReference type="Proteomes" id="UP000247465"/>
    </source>
</evidence>
<organism evidence="4 5">
    <name type="scientific">Candidatus Moanibacter tarae</name>
    <dbReference type="NCBI Taxonomy" id="2200854"/>
    <lineage>
        <taxon>Bacteria</taxon>
        <taxon>Pseudomonadati</taxon>
        <taxon>Verrucomicrobiota</taxon>
        <taxon>Opitutia</taxon>
        <taxon>Puniceicoccales</taxon>
        <taxon>Puniceicoccales incertae sedis</taxon>
        <taxon>Candidatus Moanibacter</taxon>
    </lineage>
</organism>
<evidence type="ECO:0000256" key="3">
    <source>
        <dbReference type="RuleBase" id="RU000363"/>
    </source>
</evidence>
<dbReference type="GO" id="GO:0016491">
    <property type="term" value="F:oxidoreductase activity"/>
    <property type="evidence" value="ECO:0007669"/>
    <property type="project" value="UniProtKB-KW"/>
</dbReference>
<dbReference type="Gene3D" id="3.40.50.720">
    <property type="entry name" value="NAD(P)-binding Rossmann-like Domain"/>
    <property type="match status" value="1"/>
</dbReference>
<dbReference type="InterPro" id="IPR002347">
    <property type="entry name" value="SDR_fam"/>
</dbReference>
<dbReference type="PRINTS" id="PR00080">
    <property type="entry name" value="SDRFAMILY"/>
</dbReference>
<evidence type="ECO:0000256" key="1">
    <source>
        <dbReference type="ARBA" id="ARBA00006484"/>
    </source>
</evidence>